<organism evidence="2 3">
    <name type="scientific">endosymbiont of Galathealinum brachiosum</name>
    <dbReference type="NCBI Taxonomy" id="2200906"/>
    <lineage>
        <taxon>Bacteria</taxon>
        <taxon>Pseudomonadati</taxon>
        <taxon>Pseudomonadota</taxon>
        <taxon>Gammaproteobacteria</taxon>
        <taxon>sulfur-oxidizing symbionts</taxon>
    </lineage>
</organism>
<reference evidence="2 3" key="1">
    <citation type="journal article" date="2018" name="ISME J.">
        <title>Endosymbiont genomes yield clues of tubeworm success.</title>
        <authorList>
            <person name="Li Y."/>
            <person name="Liles M.R."/>
            <person name="Halanych K.M."/>
        </authorList>
    </citation>
    <scope>NUCLEOTIDE SEQUENCE [LARGE SCALE GENOMIC DNA]</scope>
    <source>
        <strain evidence="2">A1464</strain>
    </source>
</reference>
<dbReference type="AlphaFoldDB" id="A0A370DDX8"/>
<evidence type="ECO:0008006" key="4">
    <source>
        <dbReference type="Google" id="ProtNLM"/>
    </source>
</evidence>
<sequence>MPLSQQNQSKSILSSLTCAGRLSVVISLLISSLAQAGVTERDEARRIHDRLTGIAPTNSVLTTMEGQILAGDAEAAAFEAMKNPAFYNVTLKNYAAPWTNEAQSVFVPLNDYTATVIGLIRDDIDFRQVLSGNIIYTGAGVTPSYSNANNDHYEALEQLGPVSGDLSNGAILQQRVQSDVTGLPASATAGVMTTRAAAEAFFKDGTNRAMFRFTFMNHLCTDLEPLKDVSRVPDMVRQDVSRSPGGDSRIYMFSCVGCHAGMDGLGGAYAMYNFNTDTQQMDYARTDAAALADTSLNGFVAGGLSAKYHNNSDNFKPGFIATDDKWVNYWRNGQNKLLGWSETPSDPGIVIDARGHASGNGAKSMGSELADSNAFASCQVKKAFQTVCLRNSDDYSADRSIVDSITADFKGADNYQMKSVFAKVAAYCK</sequence>
<evidence type="ECO:0000313" key="2">
    <source>
        <dbReference type="EMBL" id="RDH83115.1"/>
    </source>
</evidence>
<dbReference type="Proteomes" id="UP000254266">
    <property type="component" value="Unassembled WGS sequence"/>
</dbReference>
<keyword evidence="1" id="KW-0732">Signal</keyword>
<feature type="signal peptide" evidence="1">
    <location>
        <begin position="1"/>
        <end position="36"/>
    </location>
</feature>
<keyword evidence="3" id="KW-1185">Reference proteome</keyword>
<dbReference type="EMBL" id="QFXC01000011">
    <property type="protein sequence ID" value="RDH83115.1"/>
    <property type="molecule type" value="Genomic_DNA"/>
</dbReference>
<proteinExistence type="predicted"/>
<evidence type="ECO:0000313" key="3">
    <source>
        <dbReference type="Proteomes" id="UP000254266"/>
    </source>
</evidence>
<protein>
    <recommendedName>
        <fullName evidence="4">DUF1585 domain-containing protein</fullName>
    </recommendedName>
</protein>
<gene>
    <name evidence="2" type="ORF">DIZ80_12730</name>
</gene>
<feature type="chain" id="PRO_5016894053" description="DUF1585 domain-containing protein" evidence="1">
    <location>
        <begin position="37"/>
        <end position="429"/>
    </location>
</feature>
<accession>A0A370DDX8</accession>
<evidence type="ECO:0000256" key="1">
    <source>
        <dbReference type="SAM" id="SignalP"/>
    </source>
</evidence>
<comment type="caution">
    <text evidence="2">The sequence shown here is derived from an EMBL/GenBank/DDBJ whole genome shotgun (WGS) entry which is preliminary data.</text>
</comment>
<name>A0A370DDX8_9GAMM</name>